<keyword evidence="1 2" id="KW-0175">Coiled coil</keyword>
<protein>
    <submittedName>
        <fullName evidence="4">Uncharacterized protein</fullName>
    </submittedName>
</protein>
<evidence type="ECO:0000256" key="3">
    <source>
        <dbReference type="SAM" id="MobiDB-lite"/>
    </source>
</evidence>
<sequence length="1031" mass="116358">MSIASSTVADDLDDFSDVDDDFEVLENVTALPVNDWQLLCSSVSSYKGVLTSRLTAPMTTLSVAFRQAAPSFEKNRSRWKSVQSTTSTKASSVMNIDQCRSIAEDSFSIRDARTDKYARKLRGLEEKSRQGHLHRVHDVHYCRQCLNRYWPRHFKSCRLCEKAGGRYAWKGHAEEGINAVSYYSHGIEVIDRREGRTRASRWRERKNDETRRKTAILGKLKYTLSAMSSTDLDMLLRELEGVRQVKLALGEREDTLVKAVWVMQFPSTITGQVLCDARLLHRICSFNSLKETYRLGMTSSLLLRNVIDGNGAWPLYQVNSRRTPSEPLNVNLAHLSALRVVSPVEGWMMTLLERHARKGFDDLTSAYLIEPPEAVMALLFYATSLTTIAYKGQLSSSFQSLLSANASTLVDLSLSLQGSCSRGYTLPKMENLLSLDVVDGPFELSPSQLGVLDSPRLECLYLAGVDLVEDEGVGETERPRMSCGQFIKVSLESQRLMEVVLQWSDPTCLDRLAGDSPAWLTLASMRGSTLSQWRWLRVTSTGVMAFQYGDPPDFAEKMFLQQYRDVDDGESLIRAEILLGHLPDDFYQCIDDEKKAVLGQIALRVAVAMADRNAERLSVADTPPPVVRPARRSSVSTRESFGSRYAPSAMTESTRASSGGRFSSPYHLLTASKAVGNMSSSSPALNQRPGTLAFNVLDVLHREGSLSRDEMEFYKVQYERLHKAITESYESEKELLQKGKDLNVELTKEMIKVEKASIEQADDAAAVGAVRASVKKIAAEVQASNEKEAMCVLQALEVSNDLVSVREDMADQEAYERALLEPQEEKMRKAVEELSEKLANGRQEEEAIEDDIKKTDDEVGKLRYRMGEERRGLREAEEDFYRLRGVPERLGKEIGRNLEVLGKIRTAVEEERKEIAKAEGNIDKKEESMVEVRKEAKPLRMRIQTVNDTIEVMNQGLTQIKVKLSNERERYMEEVSRKVGLDMQLRQCKDNFLHAQNEASRKDKHLYKAKRDTKQAMIKQERAEVALKATE</sequence>
<evidence type="ECO:0000256" key="2">
    <source>
        <dbReference type="SAM" id="Coils"/>
    </source>
</evidence>
<feature type="compositionally biased region" description="Polar residues" evidence="3">
    <location>
        <begin position="650"/>
        <end position="661"/>
    </location>
</feature>
<evidence type="ECO:0000313" key="4">
    <source>
        <dbReference type="EMBL" id="KAF4755508.1"/>
    </source>
</evidence>
<dbReference type="Proteomes" id="UP000553632">
    <property type="component" value="Unassembled WGS sequence"/>
</dbReference>
<dbReference type="GO" id="GO:0005856">
    <property type="term" value="C:cytoskeleton"/>
    <property type="evidence" value="ECO:0007669"/>
    <property type="project" value="TreeGrafter"/>
</dbReference>
<gene>
    <name evidence="4" type="ORF">FOZ63_007530</name>
</gene>
<feature type="coiled-coil region" evidence="2">
    <location>
        <begin position="824"/>
        <end position="858"/>
    </location>
</feature>
<dbReference type="PANTHER" id="PTHR32083:SF34">
    <property type="entry name" value="COILED-COIL DOMAIN-CONTAINING PROTEIN 146"/>
    <property type="match status" value="1"/>
</dbReference>
<organism evidence="4 5">
    <name type="scientific">Perkinsus olseni</name>
    <name type="common">Perkinsus atlanticus</name>
    <dbReference type="NCBI Taxonomy" id="32597"/>
    <lineage>
        <taxon>Eukaryota</taxon>
        <taxon>Sar</taxon>
        <taxon>Alveolata</taxon>
        <taxon>Perkinsozoa</taxon>
        <taxon>Perkinsea</taxon>
        <taxon>Perkinsida</taxon>
        <taxon>Perkinsidae</taxon>
        <taxon>Perkinsus</taxon>
    </lineage>
</organism>
<comment type="caution">
    <text evidence="4">The sequence shown here is derived from an EMBL/GenBank/DDBJ whole genome shotgun (WGS) entry which is preliminary data.</text>
</comment>
<feature type="coiled-coil region" evidence="2">
    <location>
        <begin position="901"/>
        <end position="974"/>
    </location>
</feature>
<accession>A0A7J6UEG2</accession>
<feature type="non-terminal residue" evidence="4">
    <location>
        <position position="1"/>
    </location>
</feature>
<reference evidence="4 5" key="1">
    <citation type="submission" date="2020-04" db="EMBL/GenBank/DDBJ databases">
        <title>Perkinsus olseni comparative genomics.</title>
        <authorList>
            <person name="Bogema D.R."/>
        </authorList>
    </citation>
    <scope>NUCLEOTIDE SEQUENCE [LARGE SCALE GENOMIC DNA]</scope>
    <source>
        <strain evidence="4 5">ATCC PRA-207</strain>
    </source>
</reference>
<keyword evidence="5" id="KW-1185">Reference proteome</keyword>
<evidence type="ECO:0000256" key="1">
    <source>
        <dbReference type="ARBA" id="ARBA00023054"/>
    </source>
</evidence>
<dbReference type="EMBL" id="JABANO010004234">
    <property type="protein sequence ID" value="KAF4755508.1"/>
    <property type="molecule type" value="Genomic_DNA"/>
</dbReference>
<proteinExistence type="predicted"/>
<feature type="region of interest" description="Disordered" evidence="3">
    <location>
        <begin position="620"/>
        <end position="661"/>
    </location>
</feature>
<dbReference type="PANTHER" id="PTHR32083">
    <property type="entry name" value="CILIA AND FLAGELLA-ASSOCIATED PROTEIN 58-RELATED"/>
    <property type="match status" value="1"/>
</dbReference>
<dbReference type="AlphaFoldDB" id="A0A7J6UEG2"/>
<evidence type="ECO:0000313" key="5">
    <source>
        <dbReference type="Proteomes" id="UP000553632"/>
    </source>
</evidence>
<name>A0A7J6UEG2_PEROL</name>